<proteinExistence type="predicted"/>
<name>A0AAW1VAG6_9CUCU</name>
<keyword evidence="4" id="KW-1185">Reference proteome</keyword>
<organism evidence="3 4">
    <name type="scientific">Henosepilachna vigintioctopunctata</name>
    <dbReference type="NCBI Taxonomy" id="420089"/>
    <lineage>
        <taxon>Eukaryota</taxon>
        <taxon>Metazoa</taxon>
        <taxon>Ecdysozoa</taxon>
        <taxon>Arthropoda</taxon>
        <taxon>Hexapoda</taxon>
        <taxon>Insecta</taxon>
        <taxon>Pterygota</taxon>
        <taxon>Neoptera</taxon>
        <taxon>Endopterygota</taxon>
        <taxon>Coleoptera</taxon>
        <taxon>Polyphaga</taxon>
        <taxon>Cucujiformia</taxon>
        <taxon>Coccinelloidea</taxon>
        <taxon>Coccinellidae</taxon>
        <taxon>Epilachninae</taxon>
        <taxon>Epilachnini</taxon>
        <taxon>Henosepilachna</taxon>
    </lineage>
</organism>
<comment type="caution">
    <text evidence="3">The sequence shown here is derived from an EMBL/GenBank/DDBJ whole genome shotgun (WGS) entry which is preliminary data.</text>
</comment>
<accession>A0AAW1VAG6</accession>
<dbReference type="Proteomes" id="UP001431783">
    <property type="component" value="Unassembled WGS sequence"/>
</dbReference>
<gene>
    <name evidence="3" type="ORF">WA026_021546</name>
</gene>
<dbReference type="AlphaFoldDB" id="A0AAW1VAG6"/>
<dbReference type="SUPFAM" id="SSF50084">
    <property type="entry name" value="Myosin S1 fragment, N-terminal domain"/>
    <property type="match status" value="1"/>
</dbReference>
<evidence type="ECO:0000256" key="1">
    <source>
        <dbReference type="ARBA" id="ARBA00022741"/>
    </source>
</evidence>
<protein>
    <submittedName>
        <fullName evidence="3">Uncharacterized protein</fullName>
    </submittedName>
</protein>
<reference evidence="3 4" key="1">
    <citation type="submission" date="2023-03" db="EMBL/GenBank/DDBJ databases">
        <title>Genome insight into feeding habits of ladybird beetles.</title>
        <authorList>
            <person name="Li H.-S."/>
            <person name="Huang Y.-H."/>
            <person name="Pang H."/>
        </authorList>
    </citation>
    <scope>NUCLEOTIDE SEQUENCE [LARGE SCALE GENOMIC DNA]</scope>
    <source>
        <strain evidence="3">SYSU_2023b</strain>
        <tissue evidence="3">Whole body</tissue>
    </source>
</reference>
<dbReference type="InterPro" id="IPR036961">
    <property type="entry name" value="Kinesin_motor_dom_sf"/>
</dbReference>
<evidence type="ECO:0000256" key="2">
    <source>
        <dbReference type="ARBA" id="ARBA00022840"/>
    </source>
</evidence>
<dbReference type="Gene3D" id="3.40.850.10">
    <property type="entry name" value="Kinesin motor domain"/>
    <property type="match status" value="1"/>
</dbReference>
<dbReference type="EMBL" id="JARQZJ010000137">
    <property type="protein sequence ID" value="KAK9892691.1"/>
    <property type="molecule type" value="Genomic_DNA"/>
</dbReference>
<evidence type="ECO:0000313" key="3">
    <source>
        <dbReference type="EMBL" id="KAK9892691.1"/>
    </source>
</evidence>
<dbReference type="GO" id="GO:0005524">
    <property type="term" value="F:ATP binding"/>
    <property type="evidence" value="ECO:0007669"/>
    <property type="project" value="UniProtKB-KW"/>
</dbReference>
<evidence type="ECO:0000313" key="4">
    <source>
        <dbReference type="Proteomes" id="UP001431783"/>
    </source>
</evidence>
<sequence>MKFYGSRNGARVWIPHPEKVWEAAKLIEDYVPTNSYIKVLTESDETKQLNVENENRLPPLRNPSILVGGNDLTSLSYLHEPGVLYNLQKITTGQYILRFPKLFSKSIFRNVEYYIHYNEFTGGRYRWGYKNKS</sequence>
<keyword evidence="2" id="KW-0067">ATP-binding</keyword>
<keyword evidence="1" id="KW-0547">Nucleotide-binding</keyword>